<dbReference type="InterPro" id="IPR036291">
    <property type="entry name" value="NAD(P)-bd_dom_sf"/>
</dbReference>
<dbReference type="EC" id="1.1.1.95" evidence="7"/>
<reference evidence="7 8" key="2">
    <citation type="submission" date="2007-01" db="EMBL/GenBank/DDBJ databases">
        <title>Sequencing of the draft genome and assembly of Thermosinus carboxydivorans Nor1.</title>
        <authorList>
            <consortium name="US DOE Joint Genome Institute (JGI-PGF)"/>
            <person name="Copeland A."/>
            <person name="Lucas S."/>
            <person name="Lapidus A."/>
            <person name="Barry K."/>
            <person name="Glavina del Rio T."/>
            <person name="Dalin E."/>
            <person name="Tice H."/>
            <person name="Bruce D."/>
            <person name="Pitluck S."/>
            <person name="Richardson P."/>
        </authorList>
    </citation>
    <scope>NUCLEOTIDE SEQUENCE [LARGE SCALE GENOMIC DNA]</scope>
    <source>
        <strain evidence="7 8">Nor1</strain>
    </source>
</reference>
<proteinExistence type="inferred from homology"/>
<comment type="similarity">
    <text evidence="1 4">Belongs to the D-isomer specific 2-hydroxyacid dehydrogenase family.</text>
</comment>
<keyword evidence="2 4" id="KW-0560">Oxidoreductase</keyword>
<evidence type="ECO:0000256" key="1">
    <source>
        <dbReference type="ARBA" id="ARBA00005854"/>
    </source>
</evidence>
<feature type="domain" description="D-isomer specific 2-hydroxyacid dehydrogenase catalytic" evidence="5">
    <location>
        <begin position="5"/>
        <end position="317"/>
    </location>
</feature>
<dbReference type="RefSeq" id="WP_007288233.1">
    <property type="nucleotide sequence ID" value="NZ_AAWL01000001.1"/>
</dbReference>
<dbReference type="eggNOG" id="COG0111">
    <property type="taxonomic scope" value="Bacteria"/>
</dbReference>
<dbReference type="InterPro" id="IPR029753">
    <property type="entry name" value="D-isomer_DH_CS"/>
</dbReference>
<dbReference type="Pfam" id="PF02826">
    <property type="entry name" value="2-Hacid_dh_C"/>
    <property type="match status" value="1"/>
</dbReference>
<dbReference type="SUPFAM" id="SSF51735">
    <property type="entry name" value="NAD(P)-binding Rossmann-fold domains"/>
    <property type="match status" value="1"/>
</dbReference>
<dbReference type="Pfam" id="PF00389">
    <property type="entry name" value="2-Hacid_dh"/>
    <property type="match status" value="1"/>
</dbReference>
<accession>A1HMI9</accession>
<sequence>MIKVIYFDKVFPDMVELIESIKPSGVTVTYWYTLNDKEKEQALNSADYFLVALYKITQELIQKAPKLKMIQKTGVGVDNIDLAAAKTLGIPVANTPGGNATSVAELTLGMIINLYRKINILDRETKKGNWMSWEFRPSSYEVKGKTHGIIGFGNIGREVARLSQAFGTNVIYYDLRRLEPAEEKRLNVTYHELNELLQKSDIISIHLPLTPDTKNLISERELALLKPTALLINVARGNIVDEVALYRALKENKLLGAGIDVWSKEPVEDNPLLTLNNVLATPHIGAGTRDTLQTVLGLAFENIIATTRGKNPRFVVNGVTTIQQNR</sequence>
<dbReference type="GO" id="GO:0051287">
    <property type="term" value="F:NAD binding"/>
    <property type="evidence" value="ECO:0007669"/>
    <property type="project" value="InterPro"/>
</dbReference>
<keyword evidence="8" id="KW-1185">Reference proteome</keyword>
<protein>
    <submittedName>
        <fullName evidence="7">Phosphoglycerate dehydrogenase</fullName>
        <ecNumber evidence="7">1.1.1.95</ecNumber>
    </submittedName>
</protein>
<dbReference type="InterPro" id="IPR006140">
    <property type="entry name" value="D-isomer_DH_NAD-bd"/>
</dbReference>
<dbReference type="FunFam" id="3.40.50.720:FF:000203">
    <property type="entry name" value="D-3-phosphoglycerate dehydrogenase (SerA)"/>
    <property type="match status" value="1"/>
</dbReference>
<dbReference type="Proteomes" id="UP000005139">
    <property type="component" value="Unassembled WGS sequence"/>
</dbReference>
<dbReference type="InterPro" id="IPR006139">
    <property type="entry name" value="D-isomer_2_OHA_DH_cat_dom"/>
</dbReference>
<keyword evidence="3" id="KW-0520">NAD</keyword>
<gene>
    <name evidence="7" type="ORF">TcarDRAFT_2716</name>
</gene>
<comment type="caution">
    <text evidence="7">The sequence shown here is derived from an EMBL/GenBank/DDBJ whole genome shotgun (WGS) entry which is preliminary data.</text>
</comment>
<evidence type="ECO:0000256" key="3">
    <source>
        <dbReference type="ARBA" id="ARBA00023027"/>
    </source>
</evidence>
<feature type="domain" description="D-isomer specific 2-hydroxyacid dehydrogenase NAD-binding" evidence="6">
    <location>
        <begin position="108"/>
        <end position="285"/>
    </location>
</feature>
<dbReference type="EMBL" id="AAWL01000001">
    <property type="protein sequence ID" value="EAX49027.1"/>
    <property type="molecule type" value="Genomic_DNA"/>
</dbReference>
<evidence type="ECO:0000256" key="4">
    <source>
        <dbReference type="RuleBase" id="RU003719"/>
    </source>
</evidence>
<dbReference type="PANTHER" id="PTHR43761">
    <property type="entry name" value="D-ISOMER SPECIFIC 2-HYDROXYACID DEHYDROGENASE FAMILY PROTEIN (AFU_ORTHOLOGUE AFUA_1G13630)"/>
    <property type="match status" value="1"/>
</dbReference>
<dbReference type="PROSITE" id="PS00670">
    <property type="entry name" value="D_2_HYDROXYACID_DH_2"/>
    <property type="match status" value="1"/>
</dbReference>
<name>A1HMI9_9FIRM</name>
<evidence type="ECO:0000259" key="6">
    <source>
        <dbReference type="Pfam" id="PF02826"/>
    </source>
</evidence>
<reference evidence="7 8" key="1">
    <citation type="submission" date="2007-01" db="EMBL/GenBank/DDBJ databases">
        <title>Annotation of the draft genome assembly of Thermosinus carboxydivorans Nor1.</title>
        <authorList>
            <consortium name="US DOE Joint Genome Institute (JGI-ORNL)"/>
            <person name="Larimer F."/>
            <person name="Land M."/>
            <person name="Hauser L."/>
        </authorList>
    </citation>
    <scope>NUCLEOTIDE SEQUENCE [LARGE SCALE GENOMIC DNA]</scope>
    <source>
        <strain evidence="7 8">Nor1</strain>
    </source>
</reference>
<dbReference type="InterPro" id="IPR050418">
    <property type="entry name" value="D-iso_2-hydroxyacid_DH_PdxB"/>
</dbReference>
<dbReference type="CDD" id="cd12175">
    <property type="entry name" value="2-Hacid_dh_11"/>
    <property type="match status" value="1"/>
</dbReference>
<dbReference type="PROSITE" id="PS00671">
    <property type="entry name" value="D_2_HYDROXYACID_DH_3"/>
    <property type="match status" value="1"/>
</dbReference>
<evidence type="ECO:0000259" key="5">
    <source>
        <dbReference type="Pfam" id="PF00389"/>
    </source>
</evidence>
<organism evidence="7 8">
    <name type="scientific">Thermosinus carboxydivorans Nor1</name>
    <dbReference type="NCBI Taxonomy" id="401526"/>
    <lineage>
        <taxon>Bacteria</taxon>
        <taxon>Bacillati</taxon>
        <taxon>Bacillota</taxon>
        <taxon>Negativicutes</taxon>
        <taxon>Selenomonadales</taxon>
        <taxon>Sporomusaceae</taxon>
        <taxon>Thermosinus</taxon>
    </lineage>
</organism>
<evidence type="ECO:0000256" key="2">
    <source>
        <dbReference type="ARBA" id="ARBA00023002"/>
    </source>
</evidence>
<dbReference type="SUPFAM" id="SSF52283">
    <property type="entry name" value="Formate/glycerate dehydrogenase catalytic domain-like"/>
    <property type="match status" value="1"/>
</dbReference>
<dbReference type="GO" id="GO:0004617">
    <property type="term" value="F:phosphoglycerate dehydrogenase activity"/>
    <property type="evidence" value="ECO:0007669"/>
    <property type="project" value="UniProtKB-EC"/>
</dbReference>
<evidence type="ECO:0000313" key="7">
    <source>
        <dbReference type="EMBL" id="EAX49027.1"/>
    </source>
</evidence>
<dbReference type="AlphaFoldDB" id="A1HMI9"/>
<dbReference type="Gene3D" id="3.40.50.720">
    <property type="entry name" value="NAD(P)-binding Rossmann-like Domain"/>
    <property type="match status" value="2"/>
</dbReference>
<evidence type="ECO:0000313" key="8">
    <source>
        <dbReference type="Proteomes" id="UP000005139"/>
    </source>
</evidence>
<dbReference type="PANTHER" id="PTHR43761:SF1">
    <property type="entry name" value="D-ISOMER SPECIFIC 2-HYDROXYACID DEHYDROGENASE CATALYTIC DOMAIN-CONTAINING PROTEIN-RELATED"/>
    <property type="match status" value="1"/>
</dbReference>